<organism evidence="2 3">
    <name type="scientific">Bifidobacterium pseudolongum subsp. globosum</name>
    <dbReference type="NCBI Taxonomy" id="1690"/>
    <lineage>
        <taxon>Bacteria</taxon>
        <taxon>Bacillati</taxon>
        <taxon>Actinomycetota</taxon>
        <taxon>Actinomycetes</taxon>
        <taxon>Bifidobacteriales</taxon>
        <taxon>Bifidobacteriaceae</taxon>
        <taxon>Bifidobacterium</taxon>
    </lineage>
</organism>
<evidence type="ECO:0000259" key="1">
    <source>
        <dbReference type="Pfam" id="PF06114"/>
    </source>
</evidence>
<dbReference type="Pfam" id="PF06114">
    <property type="entry name" value="Peptidase_M78"/>
    <property type="match status" value="1"/>
</dbReference>
<feature type="domain" description="IrrE N-terminal-like" evidence="1">
    <location>
        <begin position="10"/>
        <end position="117"/>
    </location>
</feature>
<dbReference type="EMBL" id="PCGZ01000005">
    <property type="protein sequence ID" value="PKU90728.1"/>
    <property type="molecule type" value="Genomic_DNA"/>
</dbReference>
<protein>
    <recommendedName>
        <fullName evidence="1">IrrE N-terminal-like domain-containing protein</fullName>
    </recommendedName>
</protein>
<dbReference type="Proteomes" id="UP000233730">
    <property type="component" value="Unassembled WGS sequence"/>
</dbReference>
<dbReference type="InterPro" id="IPR010359">
    <property type="entry name" value="IrrE_HExxH"/>
</dbReference>
<dbReference type="AlphaFoldDB" id="A0A2N3QHL0"/>
<evidence type="ECO:0000313" key="3">
    <source>
        <dbReference type="Proteomes" id="UP000233730"/>
    </source>
</evidence>
<dbReference type="RefSeq" id="WP_101429820.1">
    <property type="nucleotide sequence ID" value="NZ_PCGZ01000005.1"/>
</dbReference>
<proteinExistence type="predicted"/>
<gene>
    <name evidence="2" type="ORF">CQR46_0923</name>
</gene>
<dbReference type="Gene3D" id="1.10.10.2910">
    <property type="match status" value="1"/>
</dbReference>
<evidence type="ECO:0000313" key="2">
    <source>
        <dbReference type="EMBL" id="PKU90728.1"/>
    </source>
</evidence>
<name>A0A2N3QHL0_9BIFI</name>
<reference evidence="2 3" key="1">
    <citation type="submission" date="2017-10" db="EMBL/GenBank/DDBJ databases">
        <title>Bifidobacterium genomics.</title>
        <authorList>
            <person name="Lugli G.A."/>
            <person name="Milani C."/>
            <person name="Mancabelli L."/>
        </authorList>
    </citation>
    <scope>NUCLEOTIDE SEQUENCE [LARGE SCALE GENOMIC DNA]</scope>
    <source>
        <strain evidence="2 3">1524B</strain>
    </source>
</reference>
<accession>A0A2N3QHL0</accession>
<comment type="caution">
    <text evidence="2">The sequence shown here is derived from an EMBL/GenBank/DDBJ whole genome shotgun (WGS) entry which is preliminary data.</text>
</comment>
<sequence length="138" mass="15773">MTADDLLTYAQAHGLHIIECPLPGTLCGLYDDTTRTIYLHDRLNGRQRRCTLLHELIHAHYHDGPRTGPYGAREEQRTRRLTASTLISLPEYRLAEQIYDGDVYRMACELDVTVQVLRDYQALLVEQPAAMTAQRAYA</sequence>